<dbReference type="AlphaFoldDB" id="A0A544QTB8"/>
<dbReference type="Pfam" id="PF00535">
    <property type="entry name" value="Glycos_transf_2"/>
    <property type="match status" value="1"/>
</dbReference>
<dbReference type="InterPro" id="IPR001173">
    <property type="entry name" value="Glyco_trans_2-like"/>
</dbReference>
<dbReference type="RefSeq" id="WP_142536608.1">
    <property type="nucleotide sequence ID" value="NZ_SGJB01000019.1"/>
</dbReference>
<organism evidence="2 3">
    <name type="scientific">Peptacetobacter hominis</name>
    <dbReference type="NCBI Taxonomy" id="2743610"/>
    <lineage>
        <taxon>Bacteria</taxon>
        <taxon>Bacillati</taxon>
        <taxon>Bacillota</taxon>
        <taxon>Clostridia</taxon>
        <taxon>Peptostreptococcales</taxon>
        <taxon>Peptostreptococcaceae</taxon>
        <taxon>Peptacetobacter</taxon>
    </lineage>
</organism>
<protein>
    <submittedName>
        <fullName evidence="2">Glycosyltransferase family 2 protein</fullName>
    </submittedName>
</protein>
<accession>A0A544QTB8</accession>
<keyword evidence="3" id="KW-1185">Reference proteome</keyword>
<dbReference type="SUPFAM" id="SSF53448">
    <property type="entry name" value="Nucleotide-diphospho-sugar transferases"/>
    <property type="match status" value="1"/>
</dbReference>
<dbReference type="OrthoDB" id="9785185at2"/>
<reference evidence="2 3" key="1">
    <citation type="submission" date="2019-02" db="EMBL/GenBank/DDBJ databases">
        <title>Peptostreptococcaceae bacterium ZHW00191 nov., a new bacterium isolated from the human gut.</title>
        <authorList>
            <person name="Zhou H.-W."/>
            <person name="Chen X.-J."/>
        </authorList>
    </citation>
    <scope>NUCLEOTIDE SEQUENCE [LARGE SCALE GENOMIC DNA]</scope>
    <source>
        <strain evidence="2 3">ZHW00191</strain>
    </source>
</reference>
<comment type="caution">
    <text evidence="2">The sequence shown here is derived from an EMBL/GenBank/DDBJ whole genome shotgun (WGS) entry which is preliminary data.</text>
</comment>
<feature type="domain" description="Glycosyltransferase 2-like" evidence="1">
    <location>
        <begin position="6"/>
        <end position="135"/>
    </location>
</feature>
<dbReference type="PANTHER" id="PTHR22916">
    <property type="entry name" value="GLYCOSYLTRANSFERASE"/>
    <property type="match status" value="1"/>
</dbReference>
<dbReference type="Gene3D" id="3.90.550.10">
    <property type="entry name" value="Spore Coat Polysaccharide Biosynthesis Protein SpsA, Chain A"/>
    <property type="match status" value="1"/>
</dbReference>
<evidence type="ECO:0000313" key="3">
    <source>
        <dbReference type="Proteomes" id="UP000317863"/>
    </source>
</evidence>
<evidence type="ECO:0000259" key="1">
    <source>
        <dbReference type="Pfam" id="PF00535"/>
    </source>
</evidence>
<proteinExistence type="predicted"/>
<dbReference type="EMBL" id="SGJB01000019">
    <property type="protein sequence ID" value="TQQ83941.1"/>
    <property type="molecule type" value="Genomic_DNA"/>
</dbReference>
<evidence type="ECO:0000313" key="2">
    <source>
        <dbReference type="EMBL" id="TQQ83941.1"/>
    </source>
</evidence>
<dbReference type="FunFam" id="3.90.550.10:FF:000130">
    <property type="entry name" value="Family 2 glycosyl transferase"/>
    <property type="match status" value="1"/>
</dbReference>
<gene>
    <name evidence="2" type="ORF">EXD82_09130</name>
</gene>
<dbReference type="Proteomes" id="UP000317863">
    <property type="component" value="Unassembled WGS sequence"/>
</dbReference>
<keyword evidence="2" id="KW-0808">Transferase</keyword>
<sequence>MNNLVSIITPMYNAEKYIKDTIESVISQEYKEWEMIVVDDCSTDGCTEIVKKYSNKDSRIKYIRSEKNGGVSKARNLALKNASGRYIAFLDSDDIWSPEKLSRQIDFMKKENATISFTSYELINEDNERIGKIISVPEKVDYKTLLKGNIMGCLTVIIDRENLDQEIKMSGYRHEDYVLWLSILKQGYYAYGLNDVLAFYRKTPESLSGNKMKSAMWTWNIYRNVEKISLIKSIYYFINYAVNGIKKSKVKGGVK</sequence>
<dbReference type="GO" id="GO:0016758">
    <property type="term" value="F:hexosyltransferase activity"/>
    <property type="evidence" value="ECO:0007669"/>
    <property type="project" value="UniProtKB-ARBA"/>
</dbReference>
<dbReference type="InterPro" id="IPR029044">
    <property type="entry name" value="Nucleotide-diphossugar_trans"/>
</dbReference>
<dbReference type="PANTHER" id="PTHR22916:SF3">
    <property type="entry name" value="UDP-GLCNAC:BETAGAL BETA-1,3-N-ACETYLGLUCOSAMINYLTRANSFERASE-LIKE PROTEIN 1"/>
    <property type="match status" value="1"/>
</dbReference>
<name>A0A544QTB8_9FIRM</name>